<dbReference type="CDD" id="cd16282">
    <property type="entry name" value="metallo-hydrolase-like_MBL-fold"/>
    <property type="match status" value="1"/>
</dbReference>
<reference evidence="5" key="1">
    <citation type="submission" date="2017-02" db="EMBL/GenBank/DDBJ databases">
        <authorList>
            <person name="Varghese N."/>
            <person name="Submissions S."/>
        </authorList>
    </citation>
    <scope>NUCLEOTIDE SEQUENCE [LARGE SCALE GENOMIC DNA]</scope>
    <source>
        <strain evidence="5">DSM 22720</strain>
    </source>
</reference>
<dbReference type="InterPro" id="IPR001279">
    <property type="entry name" value="Metallo-B-lactamas"/>
</dbReference>
<dbReference type="PANTHER" id="PTHR42951">
    <property type="entry name" value="METALLO-BETA-LACTAMASE DOMAIN-CONTAINING"/>
    <property type="match status" value="1"/>
</dbReference>
<sequence length="304" mass="33927">MTSRFLHFFVHLSLLVSFATSAQTPELVFDEVAPGVYCHQGDIADLFTTQTDPVANMTFIVGNEAVAVIDTGASQRTGEALLKEIRRVTNLPIAYVITTHVHPDHHFGNQAFVKEQPQFVAHTRYPGDFAAKVGYYMERLNSPWFTGTKPVAPTYLIDAETVIDLGNRPLILTAHDRAHTRHDLTVFDEKTGTLIAGDLLFVDHTPTLDGSLLGWLTVTKQLEAMPYKRVIPGHGAIQTGPNAFANQTQYLTALAREVRAAIQKNININTASETVLTSQSSEWKLFELFHPRNVIQAYKELEWE</sequence>
<comment type="similarity">
    <text evidence="1">Belongs to the metallo-beta-lactamase superfamily. Class-B beta-lactamase family.</text>
</comment>
<dbReference type="Gene3D" id="3.60.15.10">
    <property type="entry name" value="Ribonuclease Z/Hydroxyacylglutathione hydrolase-like"/>
    <property type="match status" value="1"/>
</dbReference>
<organism evidence="4 5">
    <name type="scientific">Enterovibrio nigricans DSM 22720</name>
    <dbReference type="NCBI Taxonomy" id="1121868"/>
    <lineage>
        <taxon>Bacteria</taxon>
        <taxon>Pseudomonadati</taxon>
        <taxon>Pseudomonadota</taxon>
        <taxon>Gammaproteobacteria</taxon>
        <taxon>Vibrionales</taxon>
        <taxon>Vibrionaceae</taxon>
        <taxon>Enterovibrio</taxon>
    </lineage>
</organism>
<dbReference type="Proteomes" id="UP000190162">
    <property type="component" value="Unassembled WGS sequence"/>
</dbReference>
<dbReference type="SMART" id="SM00849">
    <property type="entry name" value="Lactamase_B"/>
    <property type="match status" value="1"/>
</dbReference>
<dbReference type="PANTHER" id="PTHR42951:SF4">
    <property type="entry name" value="ACYL-COENZYME A THIOESTERASE MBLAC2"/>
    <property type="match status" value="1"/>
</dbReference>
<evidence type="ECO:0000256" key="2">
    <source>
        <dbReference type="SAM" id="SignalP"/>
    </source>
</evidence>
<protein>
    <submittedName>
        <fullName evidence="4">Quinoprotein relay system zinc metallohydrolase 2</fullName>
    </submittedName>
</protein>
<feature type="chain" id="PRO_5012865972" evidence="2">
    <location>
        <begin position="23"/>
        <end position="304"/>
    </location>
</feature>
<evidence type="ECO:0000313" key="5">
    <source>
        <dbReference type="Proteomes" id="UP000190162"/>
    </source>
</evidence>
<dbReference type="Pfam" id="PF00753">
    <property type="entry name" value="Lactamase_B"/>
    <property type="match status" value="1"/>
</dbReference>
<dbReference type="GO" id="GO:0017001">
    <property type="term" value="P:antibiotic catabolic process"/>
    <property type="evidence" value="ECO:0007669"/>
    <property type="project" value="UniProtKB-ARBA"/>
</dbReference>
<accession>A0A1T4U139</accession>
<feature type="domain" description="Metallo-beta-lactamase" evidence="3">
    <location>
        <begin position="54"/>
        <end position="234"/>
    </location>
</feature>
<proteinExistence type="inferred from homology"/>
<feature type="signal peptide" evidence="2">
    <location>
        <begin position="1"/>
        <end position="22"/>
    </location>
</feature>
<keyword evidence="4" id="KW-0378">Hydrolase</keyword>
<dbReference type="OrthoDB" id="9815874at2"/>
<evidence type="ECO:0000313" key="4">
    <source>
        <dbReference type="EMBL" id="SKA46462.1"/>
    </source>
</evidence>
<dbReference type="InterPro" id="IPR050855">
    <property type="entry name" value="NDM-1-like"/>
</dbReference>
<name>A0A1T4U139_9GAMM</name>
<dbReference type="InterPro" id="IPR036866">
    <property type="entry name" value="RibonucZ/Hydroxyglut_hydro"/>
</dbReference>
<dbReference type="AlphaFoldDB" id="A0A1T4U139"/>
<dbReference type="SUPFAM" id="SSF56281">
    <property type="entry name" value="Metallo-hydrolase/oxidoreductase"/>
    <property type="match status" value="1"/>
</dbReference>
<dbReference type="GO" id="GO:0016787">
    <property type="term" value="F:hydrolase activity"/>
    <property type="evidence" value="ECO:0007669"/>
    <property type="project" value="UniProtKB-KW"/>
</dbReference>
<dbReference type="EMBL" id="FUXU01000004">
    <property type="protein sequence ID" value="SKA46462.1"/>
    <property type="molecule type" value="Genomic_DNA"/>
</dbReference>
<keyword evidence="5" id="KW-1185">Reference proteome</keyword>
<evidence type="ECO:0000256" key="1">
    <source>
        <dbReference type="ARBA" id="ARBA00005250"/>
    </source>
</evidence>
<gene>
    <name evidence="4" type="ORF">SAMN02745132_00531</name>
</gene>
<dbReference type="RefSeq" id="WP_078751045.1">
    <property type="nucleotide sequence ID" value="NZ_FUXU01000004.1"/>
</dbReference>
<dbReference type="InterPro" id="IPR030829">
    <property type="entry name" value="SoxH-rel_PQQ_2"/>
</dbReference>
<evidence type="ECO:0000259" key="3">
    <source>
        <dbReference type="SMART" id="SM00849"/>
    </source>
</evidence>
<keyword evidence="2" id="KW-0732">Signal</keyword>
<dbReference type="NCBIfam" id="TIGR04559">
    <property type="entry name" value="SoxH_rel_PQQ_2"/>
    <property type="match status" value="1"/>
</dbReference>